<dbReference type="InterPro" id="IPR021139">
    <property type="entry name" value="NYN"/>
</dbReference>
<accession>A0A179D1T7</accession>
<organism evidence="2 3">
    <name type="scientific">Thermosulfurimonas dismutans</name>
    <dbReference type="NCBI Taxonomy" id="999894"/>
    <lineage>
        <taxon>Bacteria</taxon>
        <taxon>Pseudomonadati</taxon>
        <taxon>Thermodesulfobacteriota</taxon>
        <taxon>Thermodesulfobacteria</taxon>
        <taxon>Thermodesulfobacteriales</taxon>
        <taxon>Thermodesulfobacteriaceae</taxon>
        <taxon>Thermosulfurimonas</taxon>
    </lineage>
</organism>
<dbReference type="GO" id="GO:0004540">
    <property type="term" value="F:RNA nuclease activity"/>
    <property type="evidence" value="ECO:0007669"/>
    <property type="project" value="InterPro"/>
</dbReference>
<feature type="domain" description="NYN" evidence="1">
    <location>
        <begin position="30"/>
        <end position="167"/>
    </location>
</feature>
<protein>
    <recommendedName>
        <fullName evidence="1">NYN domain-containing protein</fullName>
    </recommendedName>
</protein>
<dbReference type="RefSeq" id="WP_068671586.1">
    <property type="nucleotide sequence ID" value="NZ_LWLG01000017.1"/>
</dbReference>
<dbReference type="AlphaFoldDB" id="A0A179D1T7"/>
<gene>
    <name evidence="2" type="ORF">TDIS_1853</name>
</gene>
<evidence type="ECO:0000313" key="3">
    <source>
        <dbReference type="Proteomes" id="UP000078390"/>
    </source>
</evidence>
<comment type="caution">
    <text evidence="2">The sequence shown here is derived from an EMBL/GenBank/DDBJ whole genome shotgun (WGS) entry which is preliminary data.</text>
</comment>
<dbReference type="Pfam" id="PF01936">
    <property type="entry name" value="NYN"/>
    <property type="match status" value="1"/>
</dbReference>
<evidence type="ECO:0000259" key="1">
    <source>
        <dbReference type="Pfam" id="PF01936"/>
    </source>
</evidence>
<evidence type="ECO:0000313" key="2">
    <source>
        <dbReference type="EMBL" id="OAQ20034.1"/>
    </source>
</evidence>
<dbReference type="OrthoDB" id="980900at2"/>
<dbReference type="STRING" id="999894.TDIS_1853"/>
<dbReference type="Gene3D" id="3.40.50.1010">
    <property type="entry name" value="5'-nuclease"/>
    <property type="match status" value="1"/>
</dbReference>
<reference evidence="2 3" key="1">
    <citation type="submission" date="2016-04" db="EMBL/GenBank/DDBJ databases">
        <title>Genome analysis of Thermosulfurimonas dismutans, the first thermophilic sulfur-disproportionating bacterium of the phylum Thermodesulfobacteria.</title>
        <authorList>
            <person name="Mardanov A.V."/>
            <person name="Beletsky A.V."/>
            <person name="Kadnikov V.V."/>
            <person name="Slobodkin A.I."/>
            <person name="Ravin N.V."/>
        </authorList>
    </citation>
    <scope>NUCLEOTIDE SEQUENCE [LARGE SCALE GENOMIC DNA]</scope>
    <source>
        <strain evidence="2 3">S95</strain>
    </source>
</reference>
<name>A0A179D1T7_9BACT</name>
<keyword evidence="3" id="KW-1185">Reference proteome</keyword>
<proteinExistence type="predicted"/>
<dbReference type="Proteomes" id="UP000078390">
    <property type="component" value="Unassembled WGS sequence"/>
</dbReference>
<dbReference type="EMBL" id="LWLG01000017">
    <property type="protein sequence ID" value="OAQ20034.1"/>
    <property type="molecule type" value="Genomic_DNA"/>
</dbReference>
<sequence>MQGIPIIVDGPNYINRVIELGIKPNHIARQLSLESLREIINKKLADFDVKEKAEIVEFVCSKKKFGPRSQRFSEKEQELLLKRLKAEIGVYVDIVDLPGSSEKGVDTTISSKIEDYAKEVEILILLSSDRDFVPILKKLRGKVKVFLVSLKNDYPIELRNEAYATIFLDYRDLFKYHYPEFHINDFTKEKCAELFSEADDRILNQLRIDWDGFVFISKKVGAMELENIKVRWETFGRYNEYVGPKAASDDKYIEYQFKQIKLCWERNASGYIDMPVEILFPDEMKKSQRQS</sequence>